<evidence type="ECO:0000313" key="7">
    <source>
        <dbReference type="EMBL" id="SVC26039.1"/>
    </source>
</evidence>
<evidence type="ECO:0000256" key="3">
    <source>
        <dbReference type="ARBA" id="ARBA00022884"/>
    </source>
</evidence>
<protein>
    <recommendedName>
        <fullName evidence="6">50S ribosomal protein L18</fullName>
    </recommendedName>
</protein>
<dbReference type="PANTHER" id="PTHR23410:SF12">
    <property type="entry name" value="LARGE RIBOSOMAL SUBUNIT PROTEIN UL18"/>
    <property type="match status" value="1"/>
</dbReference>
<dbReference type="GO" id="GO:0006412">
    <property type="term" value="P:translation"/>
    <property type="evidence" value="ECO:0007669"/>
    <property type="project" value="InterPro"/>
</dbReference>
<sequence length="159" mass="17988">MTYTKILRRTRILKTNYNRRKRMLMGHKDFVTVQISNENTEVQIHKPELSGDKVISSAHSTFLIKMGWKGSRKNIPASYLTGYFAGKKALKKGTQSVILYSGTRKYTQRMAAALKGTIDAGLEVPADTNTFPKEERIDGQHLTVKNDIKNVKSLIDKEA</sequence>
<dbReference type="InterPro" id="IPR005485">
    <property type="entry name" value="Rbsml_uL18_euk_arch"/>
</dbReference>
<dbReference type="GO" id="GO:0000027">
    <property type="term" value="P:ribosomal large subunit assembly"/>
    <property type="evidence" value="ECO:0007669"/>
    <property type="project" value="TreeGrafter"/>
</dbReference>
<dbReference type="AlphaFoldDB" id="A0A382KP55"/>
<keyword evidence="5" id="KW-0687">Ribonucleoprotein</keyword>
<gene>
    <name evidence="7" type="ORF">METZ01_LOCUS278893</name>
</gene>
<dbReference type="HAMAP" id="MF_01337_A">
    <property type="entry name" value="Ribosomal_uL18_A"/>
    <property type="match status" value="1"/>
</dbReference>
<keyword evidence="4" id="KW-0689">Ribosomal protein</keyword>
<organism evidence="7">
    <name type="scientific">marine metagenome</name>
    <dbReference type="NCBI Taxonomy" id="408172"/>
    <lineage>
        <taxon>unclassified sequences</taxon>
        <taxon>metagenomes</taxon>
        <taxon>ecological metagenomes</taxon>
    </lineage>
</organism>
<name>A0A382KP55_9ZZZZ</name>
<comment type="similarity">
    <text evidence="1">Belongs to the universal ribosomal protein uL18 family.</text>
</comment>
<accession>A0A382KP55</accession>
<dbReference type="Pfam" id="PF17144">
    <property type="entry name" value="Ribosomal_L5e"/>
    <property type="match status" value="1"/>
</dbReference>
<dbReference type="CDD" id="cd00432">
    <property type="entry name" value="Ribosomal_L18_L5e"/>
    <property type="match status" value="1"/>
</dbReference>
<reference evidence="7" key="1">
    <citation type="submission" date="2018-05" db="EMBL/GenBank/DDBJ databases">
        <authorList>
            <person name="Lanie J.A."/>
            <person name="Ng W.-L."/>
            <person name="Kazmierczak K.M."/>
            <person name="Andrzejewski T.M."/>
            <person name="Davidsen T.M."/>
            <person name="Wayne K.J."/>
            <person name="Tettelin H."/>
            <person name="Glass J.I."/>
            <person name="Rusch D."/>
            <person name="Podicherti R."/>
            <person name="Tsui H.-C.T."/>
            <person name="Winkler M.E."/>
        </authorList>
    </citation>
    <scope>NUCLEOTIDE SEQUENCE</scope>
</reference>
<dbReference type="EMBL" id="UINC01081822">
    <property type="protein sequence ID" value="SVC26039.1"/>
    <property type="molecule type" value="Genomic_DNA"/>
</dbReference>
<keyword evidence="3" id="KW-0694">RNA-binding</keyword>
<dbReference type="NCBIfam" id="NF006342">
    <property type="entry name" value="PRK08569.1"/>
    <property type="match status" value="1"/>
</dbReference>
<dbReference type="GO" id="GO:0003735">
    <property type="term" value="F:structural constituent of ribosome"/>
    <property type="evidence" value="ECO:0007669"/>
    <property type="project" value="InterPro"/>
</dbReference>
<evidence type="ECO:0000256" key="1">
    <source>
        <dbReference type="ARBA" id="ARBA00007116"/>
    </source>
</evidence>
<evidence type="ECO:0000256" key="5">
    <source>
        <dbReference type="ARBA" id="ARBA00023274"/>
    </source>
</evidence>
<dbReference type="InterPro" id="IPR057267">
    <property type="entry name" value="Rbsml_uL18_arch"/>
</dbReference>
<evidence type="ECO:0000256" key="2">
    <source>
        <dbReference type="ARBA" id="ARBA00022730"/>
    </source>
</evidence>
<proteinExistence type="inferred from homology"/>
<keyword evidence="2" id="KW-0699">rRNA-binding</keyword>
<evidence type="ECO:0000256" key="6">
    <source>
        <dbReference type="ARBA" id="ARBA00035496"/>
    </source>
</evidence>
<dbReference type="PANTHER" id="PTHR23410">
    <property type="entry name" value="RIBOSOMAL PROTEIN L5-RELATED"/>
    <property type="match status" value="1"/>
</dbReference>
<dbReference type="Gene3D" id="3.30.420.100">
    <property type="match status" value="1"/>
</dbReference>
<dbReference type="SUPFAM" id="SSF53137">
    <property type="entry name" value="Translational machinery components"/>
    <property type="match status" value="1"/>
</dbReference>
<evidence type="ECO:0000256" key="4">
    <source>
        <dbReference type="ARBA" id="ARBA00022980"/>
    </source>
</evidence>
<dbReference type="GO" id="GO:0022625">
    <property type="term" value="C:cytosolic large ribosomal subunit"/>
    <property type="evidence" value="ECO:0007669"/>
    <property type="project" value="TreeGrafter"/>
</dbReference>
<dbReference type="InterPro" id="IPR057268">
    <property type="entry name" value="Ribosomal_L18"/>
</dbReference>
<dbReference type="GO" id="GO:0008097">
    <property type="term" value="F:5S rRNA binding"/>
    <property type="evidence" value="ECO:0007669"/>
    <property type="project" value="InterPro"/>
</dbReference>